<feature type="domain" description="Fe/B12 periplasmic-binding" evidence="2">
    <location>
        <begin position="44"/>
        <end position="347"/>
    </location>
</feature>
<evidence type="ECO:0000313" key="4">
    <source>
        <dbReference type="Proteomes" id="UP000664122"/>
    </source>
</evidence>
<dbReference type="PROSITE" id="PS50983">
    <property type="entry name" value="FE_B12_PBP"/>
    <property type="match status" value="1"/>
</dbReference>
<evidence type="ECO:0000313" key="3">
    <source>
        <dbReference type="EMBL" id="MBO0661822.1"/>
    </source>
</evidence>
<proteinExistence type="predicted"/>
<dbReference type="PANTHER" id="PTHR30535:SF34">
    <property type="entry name" value="MOLYBDATE-BINDING PROTEIN MOLA"/>
    <property type="match status" value="1"/>
</dbReference>
<evidence type="ECO:0000256" key="1">
    <source>
        <dbReference type="SAM" id="SignalP"/>
    </source>
</evidence>
<protein>
    <submittedName>
        <fullName evidence="3">ABC transporter substrate-binding protein</fullName>
    </submittedName>
</protein>
<keyword evidence="1" id="KW-0732">Signal</keyword>
<dbReference type="Gene3D" id="3.40.50.1980">
    <property type="entry name" value="Nitrogenase molybdenum iron protein domain"/>
    <property type="match status" value="2"/>
</dbReference>
<dbReference type="InterPro" id="IPR050902">
    <property type="entry name" value="ABC_Transporter_SBP"/>
</dbReference>
<feature type="signal peptide" evidence="1">
    <location>
        <begin position="1"/>
        <end position="23"/>
    </location>
</feature>
<keyword evidence="4" id="KW-1185">Reference proteome</keyword>
<comment type="caution">
    <text evidence="3">The sequence shown here is derived from an EMBL/GenBank/DDBJ whole genome shotgun (WGS) entry which is preliminary data.</text>
</comment>
<dbReference type="EMBL" id="JAFMPP010000002">
    <property type="protein sequence ID" value="MBO0661822.1"/>
    <property type="molecule type" value="Genomic_DNA"/>
</dbReference>
<dbReference type="Proteomes" id="UP000664122">
    <property type="component" value="Unassembled WGS sequence"/>
</dbReference>
<dbReference type="Pfam" id="PF01497">
    <property type="entry name" value="Peripla_BP_2"/>
    <property type="match status" value="1"/>
</dbReference>
<feature type="chain" id="PRO_5038140556" evidence="1">
    <location>
        <begin position="24"/>
        <end position="377"/>
    </location>
</feature>
<dbReference type="AlphaFoldDB" id="A0A939JVB6"/>
<accession>A0A939JVB6</accession>
<reference evidence="3" key="1">
    <citation type="submission" date="2021-03" db="EMBL/GenBank/DDBJ databases">
        <title>Whole genome sequence of Jiella sp. CQZ9-1.</title>
        <authorList>
            <person name="Tuo L."/>
        </authorList>
    </citation>
    <scope>NUCLEOTIDE SEQUENCE</scope>
    <source>
        <strain evidence="3">CQZ9-1</strain>
    </source>
</reference>
<organism evidence="3 4">
    <name type="scientific">Jiella flava</name>
    <dbReference type="NCBI Taxonomy" id="2816857"/>
    <lineage>
        <taxon>Bacteria</taxon>
        <taxon>Pseudomonadati</taxon>
        <taxon>Pseudomonadota</taxon>
        <taxon>Alphaproteobacteria</taxon>
        <taxon>Hyphomicrobiales</taxon>
        <taxon>Aurantimonadaceae</taxon>
        <taxon>Jiella</taxon>
    </lineage>
</organism>
<name>A0A939JVB6_9HYPH</name>
<evidence type="ECO:0000259" key="2">
    <source>
        <dbReference type="PROSITE" id="PS50983"/>
    </source>
</evidence>
<gene>
    <name evidence="3" type="ORF">J1C48_04475</name>
</gene>
<sequence>MKMMQRLAGLLFAFFAFVTPVLAQGFTITDIAGRQVHFDKPVSRVVLGEGRMIYAIAAIESGNPFSKVVAWRNDLWLTDLDLYNAYVAKYPKVKDLPFIGSLFDGTLQPEMIIALHPDVVLLPIGNKQAAEEGGFDKALDSAGIKLVYIDFRQKILEDTVPSLHILGQVFGQEQRANEVAAYSQAQLARVESVLKKANAPRPSVFMYRAAGLLDCCATFGPGNFGLMVELAGGRNIGSDFLPSFSGTINPEQVIASNPDVIVATGSNWTHAHGMPNYVKVGPDAAKDADAGRAALKKLMQDPAFTGSKAVANGKVYAIWHQFYDSPYQFVAIQQLAKWFHPDLFKDLDPDATFADFSKKFLPLPYQPGYWLSIRPKG</sequence>
<dbReference type="InterPro" id="IPR002491">
    <property type="entry name" value="ABC_transptr_periplasmic_BD"/>
</dbReference>
<dbReference type="RefSeq" id="WP_207256507.1">
    <property type="nucleotide sequence ID" value="NZ_JAFMPP010000002.1"/>
</dbReference>
<dbReference type="SUPFAM" id="SSF53807">
    <property type="entry name" value="Helical backbone' metal receptor"/>
    <property type="match status" value="1"/>
</dbReference>
<dbReference type="CDD" id="cd01139">
    <property type="entry name" value="TroA_f"/>
    <property type="match status" value="1"/>
</dbReference>
<dbReference type="PANTHER" id="PTHR30535">
    <property type="entry name" value="VITAMIN B12-BINDING PROTEIN"/>
    <property type="match status" value="1"/>
</dbReference>